<accession>A0A4P1K2L0</accession>
<evidence type="ECO:0000256" key="1">
    <source>
        <dbReference type="SAM" id="SignalP"/>
    </source>
</evidence>
<keyword evidence="1" id="KW-0732">Signal</keyword>
<dbReference type="RefSeq" id="WP_138141156.1">
    <property type="nucleotide sequence ID" value="NZ_LR588407.1"/>
</dbReference>
<feature type="chain" id="PRO_5021383700" description="Rap1a immunity protein domain-containing protein" evidence="1">
    <location>
        <begin position="24"/>
        <end position="126"/>
    </location>
</feature>
<evidence type="ECO:0008006" key="4">
    <source>
        <dbReference type="Google" id="ProtNLM"/>
    </source>
</evidence>
<dbReference type="EMBL" id="LR588407">
    <property type="protein sequence ID" value="VTO13649.1"/>
    <property type="molecule type" value="Genomic_DNA"/>
</dbReference>
<reference evidence="2 3" key="1">
    <citation type="submission" date="2019-04" db="EMBL/GenBank/DDBJ databases">
        <authorList>
            <consortium name="Pathogen Informatics"/>
        </authorList>
    </citation>
    <scope>NUCLEOTIDE SEQUENCE [LARGE SCALE GENOMIC DNA]</scope>
    <source>
        <strain evidence="2 3">NCTC9239</strain>
    </source>
</reference>
<name>A0A4P1K2L0_9CAUL</name>
<dbReference type="KEGG" id="bvy:NCTC9239_01125"/>
<sequence length="126" mass="13486">MKAATFAAVAALALSALPSAAAAAMTVQEFLTSANRIPRNPTALLRSDTRRLMNEINGAFKAVRDDQVAAKAAGRRSATCIPEGAKISLSPDMILNRFNAIPAQRRSISVNQAVREWMAEEYPCPA</sequence>
<organism evidence="2 3">
    <name type="scientific">Brevundimonas vancanneytii</name>
    <dbReference type="NCBI Taxonomy" id="1325724"/>
    <lineage>
        <taxon>Bacteria</taxon>
        <taxon>Pseudomonadati</taxon>
        <taxon>Pseudomonadota</taxon>
        <taxon>Alphaproteobacteria</taxon>
        <taxon>Caulobacterales</taxon>
        <taxon>Caulobacteraceae</taxon>
        <taxon>Brevundimonas</taxon>
    </lineage>
</organism>
<evidence type="ECO:0000313" key="3">
    <source>
        <dbReference type="Proteomes" id="UP000309952"/>
    </source>
</evidence>
<proteinExistence type="predicted"/>
<gene>
    <name evidence="2" type="ORF">NCTC9239_01125</name>
</gene>
<evidence type="ECO:0000313" key="2">
    <source>
        <dbReference type="EMBL" id="VTO13649.1"/>
    </source>
</evidence>
<dbReference type="Proteomes" id="UP000309952">
    <property type="component" value="Chromosome"/>
</dbReference>
<feature type="signal peptide" evidence="1">
    <location>
        <begin position="1"/>
        <end position="23"/>
    </location>
</feature>
<dbReference type="AlphaFoldDB" id="A0A4P1K2L0"/>
<protein>
    <recommendedName>
        <fullName evidence="4">Rap1a immunity protein domain-containing protein</fullName>
    </recommendedName>
</protein>
<keyword evidence="3" id="KW-1185">Reference proteome</keyword>